<proteinExistence type="predicted"/>
<dbReference type="GeneID" id="1455074"/>
<sequence length="263" mass="30622">MFSIQIPALHGKYLREVLESIREQTFQDYEVVVVNSGGGVISDIVHEYGFKEVRKDVKLLEARYLANKESRGDYAFLLDETRPLRKDALEILSKNLHDMVIIGERELGDSFWSRAAQLDKENIMECNSPEAVRGFALPRLFKRELLTASLEKLRENLREKFSQVVFPDHELIYYEASGFSNDIFVIKDELVYHYGDFTLKEIVRKYYRYGKSLKVLKDTPYSFMTSVSRKRREICVGGIKGRLTLYILYLARGIPFLFGKFSL</sequence>
<accession>Q7LXG6</accession>
<dbReference type="SUPFAM" id="SSF53448">
    <property type="entry name" value="Nucleotide-diphospho-sugar transferases"/>
    <property type="match status" value="1"/>
</dbReference>
<dbReference type="KEGG" id="sso:SSO0808"/>
<dbReference type="PATRIC" id="fig|273057.12.peg.819"/>
<gene>
    <name evidence="2" type="ordered locus">SSO0808</name>
</gene>
<organism evidence="2 3">
    <name type="scientific">Saccharolobus solfataricus (strain ATCC 35092 / DSM 1617 / JCM 11322 / P2)</name>
    <name type="common">Sulfolobus solfataricus</name>
    <dbReference type="NCBI Taxonomy" id="273057"/>
    <lineage>
        <taxon>Archaea</taxon>
        <taxon>Thermoproteota</taxon>
        <taxon>Thermoprotei</taxon>
        <taxon>Sulfolobales</taxon>
        <taxon>Sulfolobaceae</taxon>
        <taxon>Saccharolobus</taxon>
    </lineage>
</organism>
<dbReference type="InterPro" id="IPR001173">
    <property type="entry name" value="Glyco_trans_2-like"/>
</dbReference>
<dbReference type="EMBL" id="AE006641">
    <property type="protein sequence ID" value="AAK41107.1"/>
    <property type="molecule type" value="Genomic_DNA"/>
</dbReference>
<dbReference type="HOGENOM" id="CLU_1068007_0_0_2"/>
<dbReference type="AlphaFoldDB" id="Q7LXG6"/>
<feature type="domain" description="Glycosyltransferase 2-like" evidence="1">
    <location>
        <begin position="6"/>
        <end position="80"/>
    </location>
</feature>
<evidence type="ECO:0000313" key="2">
    <source>
        <dbReference type="EMBL" id="AAK41107.1"/>
    </source>
</evidence>
<dbReference type="SMR" id="Q7LXG6"/>
<dbReference type="PIR" id="D90231">
    <property type="entry name" value="D90231"/>
</dbReference>
<dbReference type="Pfam" id="PF00535">
    <property type="entry name" value="Glycos_transf_2"/>
    <property type="match status" value="1"/>
</dbReference>
<dbReference type="EnsemblBacteria" id="AAK41107">
    <property type="protein sequence ID" value="AAK41107"/>
    <property type="gene ID" value="SSO0808"/>
</dbReference>
<dbReference type="InParanoid" id="Q7LXG6"/>
<dbReference type="InterPro" id="IPR029044">
    <property type="entry name" value="Nucleotide-diphossugar_trans"/>
</dbReference>
<dbReference type="PaxDb" id="273057-SSO0808"/>
<dbReference type="eggNOG" id="arCOG01381">
    <property type="taxonomic scope" value="Archaea"/>
</dbReference>
<dbReference type="PhylomeDB" id="Q7LXG6"/>
<dbReference type="Gene3D" id="3.90.550.10">
    <property type="entry name" value="Spore Coat Polysaccharide Biosynthesis Protein SpsA, Chain A"/>
    <property type="match status" value="1"/>
</dbReference>
<reference evidence="3" key="1">
    <citation type="journal article" date="2001" name="Proc. Natl. Acad. Sci. U.S.A.">
        <title>The complete genome of the crenarchaeon Sulfolobus solfataricus P2.</title>
        <authorList>
            <person name="She Q."/>
            <person name="Singh R.K."/>
            <person name="Confalonieri F."/>
            <person name="Zivanovic Y."/>
            <person name="Allard G."/>
            <person name="Awayez M.J."/>
            <person name="Chan-Weiher C.C.-Y."/>
            <person name="Clausen I.G."/>
            <person name="Curtis B.A."/>
            <person name="De Moors A."/>
            <person name="Erauso G."/>
            <person name="Fletcher C."/>
            <person name="Gordon P.M.K."/>
            <person name="Heikamp-de Jong I."/>
            <person name="Jeffries A.C."/>
            <person name="Kozera C.J."/>
            <person name="Medina N."/>
            <person name="Peng X."/>
            <person name="Thi-Ngoc H.P."/>
            <person name="Redder P."/>
            <person name="Schenk M.E."/>
            <person name="Theriault C."/>
            <person name="Tolstrup N."/>
            <person name="Charlebois R.L."/>
            <person name="Doolittle W.F."/>
            <person name="Duguet M."/>
            <person name="Gaasterland T."/>
            <person name="Garrett R.A."/>
            <person name="Ragan M.A."/>
            <person name="Sensen C.W."/>
            <person name="Van der Oost J."/>
        </authorList>
    </citation>
    <scope>NUCLEOTIDE SEQUENCE [LARGE SCALE GENOMIC DNA]</scope>
    <source>
        <strain evidence="3">ATCC 35092 / DSM 1617 / JCM 11322 / P2</strain>
    </source>
</reference>
<evidence type="ECO:0000259" key="1">
    <source>
        <dbReference type="Pfam" id="PF00535"/>
    </source>
</evidence>
<dbReference type="CAZy" id="GT2">
    <property type="family name" value="Glycosyltransferase Family 2"/>
</dbReference>
<keyword evidence="3" id="KW-1185">Reference proteome</keyword>
<dbReference type="Proteomes" id="UP000001974">
    <property type="component" value="Chromosome"/>
</dbReference>
<protein>
    <recommendedName>
        <fullName evidence="1">Glycosyltransferase 2-like domain-containing protein</fullName>
    </recommendedName>
</protein>
<dbReference type="RefSeq" id="WP_010923102.1">
    <property type="nucleotide sequence ID" value="NC_002754.1"/>
</dbReference>
<evidence type="ECO:0000313" key="3">
    <source>
        <dbReference type="Proteomes" id="UP000001974"/>
    </source>
</evidence>
<name>Q7LXG6_SACS2</name>